<organism evidence="11 12">
    <name type="scientific">Ophiophagus hannah</name>
    <name type="common">King cobra</name>
    <name type="synonym">Naja hannah</name>
    <dbReference type="NCBI Taxonomy" id="8665"/>
    <lineage>
        <taxon>Eukaryota</taxon>
        <taxon>Metazoa</taxon>
        <taxon>Chordata</taxon>
        <taxon>Craniata</taxon>
        <taxon>Vertebrata</taxon>
        <taxon>Euteleostomi</taxon>
        <taxon>Lepidosauria</taxon>
        <taxon>Squamata</taxon>
        <taxon>Bifurcata</taxon>
        <taxon>Unidentata</taxon>
        <taxon>Episquamata</taxon>
        <taxon>Toxicofera</taxon>
        <taxon>Serpentes</taxon>
        <taxon>Colubroidea</taxon>
        <taxon>Elapidae</taxon>
        <taxon>Elapinae</taxon>
        <taxon>Ophiophagus</taxon>
    </lineage>
</organism>
<feature type="non-terminal residue" evidence="11">
    <location>
        <position position="1"/>
    </location>
</feature>
<gene>
    <name evidence="11" type="ORF">L345_18211</name>
</gene>
<dbReference type="FunFam" id="1.10.287.570:FF:000001">
    <property type="entry name" value="Anion exchange protein"/>
    <property type="match status" value="1"/>
</dbReference>
<evidence type="ECO:0000256" key="6">
    <source>
        <dbReference type="ARBA" id="ARBA00022989"/>
    </source>
</evidence>
<name>V8N1D3_OPHHA</name>
<keyword evidence="7" id="KW-0406">Ion transport</keyword>
<proteinExistence type="inferred from homology"/>
<dbReference type="EMBL" id="AZIM01044050">
    <property type="protein sequence ID" value="ETE56079.1"/>
    <property type="molecule type" value="Genomic_DNA"/>
</dbReference>
<dbReference type="Gene3D" id="1.10.287.570">
    <property type="entry name" value="Helical hairpin bin"/>
    <property type="match status" value="1"/>
</dbReference>
<reference evidence="11 12" key="1">
    <citation type="journal article" date="2013" name="Proc. Natl. Acad. Sci. U.S.A.">
        <title>The king cobra genome reveals dynamic gene evolution and adaptation in the snake venom system.</title>
        <authorList>
            <person name="Vonk F.J."/>
            <person name="Casewell N.R."/>
            <person name="Henkel C.V."/>
            <person name="Heimberg A.M."/>
            <person name="Jansen H.J."/>
            <person name="McCleary R.J."/>
            <person name="Kerkkamp H.M."/>
            <person name="Vos R.A."/>
            <person name="Guerreiro I."/>
            <person name="Calvete J.J."/>
            <person name="Wuster W."/>
            <person name="Woods A.E."/>
            <person name="Logan J.M."/>
            <person name="Harrison R.A."/>
            <person name="Castoe T.A."/>
            <person name="de Koning A.P."/>
            <person name="Pollock D.D."/>
            <person name="Yandell M."/>
            <person name="Calderon D."/>
            <person name="Renjifo C."/>
            <person name="Currier R.B."/>
            <person name="Salgado D."/>
            <person name="Pla D."/>
            <person name="Sanz L."/>
            <person name="Hyder A.S."/>
            <person name="Ribeiro J.M."/>
            <person name="Arntzen J.W."/>
            <person name="van den Thillart G.E."/>
            <person name="Boetzer M."/>
            <person name="Pirovano W."/>
            <person name="Dirks R.P."/>
            <person name="Spaink H.P."/>
            <person name="Duboule D."/>
            <person name="McGlinn E."/>
            <person name="Kini R.M."/>
            <person name="Richardson M.K."/>
        </authorList>
    </citation>
    <scope>NUCLEOTIDE SEQUENCE</scope>
    <source>
        <tissue evidence="11">Blood</tissue>
    </source>
</reference>
<dbReference type="GO" id="GO:0005452">
    <property type="term" value="F:solute:inorganic anion antiporter activity"/>
    <property type="evidence" value="ECO:0007669"/>
    <property type="project" value="InterPro"/>
</dbReference>
<evidence type="ECO:0000256" key="1">
    <source>
        <dbReference type="ARBA" id="ARBA00004651"/>
    </source>
</evidence>
<keyword evidence="6 9" id="KW-1133">Transmembrane helix</keyword>
<dbReference type="GO" id="GO:0008510">
    <property type="term" value="F:sodium:bicarbonate symporter activity"/>
    <property type="evidence" value="ECO:0007669"/>
    <property type="project" value="TreeGrafter"/>
</dbReference>
<dbReference type="PANTHER" id="PTHR11453:SF10">
    <property type="entry name" value="ELECTROGENIC SODIUM BICARBONATE COTRANSPORTER 1"/>
    <property type="match status" value="1"/>
</dbReference>
<feature type="transmembrane region" description="Helical" evidence="9">
    <location>
        <begin position="6"/>
        <end position="32"/>
    </location>
</feature>
<dbReference type="GO" id="GO:0006820">
    <property type="term" value="P:monoatomic anion transport"/>
    <property type="evidence" value="ECO:0007669"/>
    <property type="project" value="InterPro"/>
</dbReference>
<evidence type="ECO:0000256" key="8">
    <source>
        <dbReference type="ARBA" id="ARBA00023136"/>
    </source>
</evidence>
<accession>V8N1D3</accession>
<sequence>DFYDAFNIQALSAILFIYLATVTNAITFGGLLGDATENMQVSHGFEEANRNRMELAMHLGLKPHPTPHGAAVTHMVRKLS</sequence>
<dbReference type="InterPro" id="IPR003020">
    <property type="entry name" value="HCO3_transpt_euk"/>
</dbReference>
<dbReference type="OrthoDB" id="1735926at2759"/>
<protein>
    <recommendedName>
        <fullName evidence="10">Bicarbonate transporter-like transmembrane domain-containing protein</fullName>
    </recommendedName>
</protein>
<evidence type="ECO:0000259" key="10">
    <source>
        <dbReference type="Pfam" id="PF00955"/>
    </source>
</evidence>
<keyword evidence="4" id="KW-1003">Cell membrane</keyword>
<keyword evidence="3" id="KW-0813">Transport</keyword>
<dbReference type="PANTHER" id="PTHR11453">
    <property type="entry name" value="ANION EXCHANGE PROTEIN"/>
    <property type="match status" value="1"/>
</dbReference>
<dbReference type="InterPro" id="IPR011531">
    <property type="entry name" value="HCO3_transpt-like_TM_dom"/>
</dbReference>
<feature type="domain" description="Bicarbonate transporter-like transmembrane" evidence="10">
    <location>
        <begin position="1"/>
        <end position="40"/>
    </location>
</feature>
<dbReference type="Proteomes" id="UP000018936">
    <property type="component" value="Unassembled WGS sequence"/>
</dbReference>
<evidence type="ECO:0000313" key="11">
    <source>
        <dbReference type="EMBL" id="ETE56079.1"/>
    </source>
</evidence>
<evidence type="ECO:0000256" key="5">
    <source>
        <dbReference type="ARBA" id="ARBA00022692"/>
    </source>
</evidence>
<evidence type="ECO:0000313" key="12">
    <source>
        <dbReference type="Proteomes" id="UP000018936"/>
    </source>
</evidence>
<comment type="subcellular location">
    <subcellularLocation>
        <location evidence="1">Cell membrane</location>
        <topology evidence="1">Multi-pass membrane protein</topology>
    </subcellularLocation>
</comment>
<keyword evidence="5 9" id="KW-0812">Transmembrane</keyword>
<evidence type="ECO:0000256" key="4">
    <source>
        <dbReference type="ARBA" id="ARBA00022475"/>
    </source>
</evidence>
<comment type="similarity">
    <text evidence="2">Belongs to the anion exchanger (TC 2.A.31) family.</text>
</comment>
<evidence type="ECO:0000256" key="3">
    <source>
        <dbReference type="ARBA" id="ARBA00022448"/>
    </source>
</evidence>
<comment type="caution">
    <text evidence="11">The sequence shown here is derived from an EMBL/GenBank/DDBJ whole genome shotgun (WGS) entry which is preliminary data.</text>
</comment>
<dbReference type="AlphaFoldDB" id="V8N1D3"/>
<dbReference type="GO" id="GO:0051453">
    <property type="term" value="P:regulation of intracellular pH"/>
    <property type="evidence" value="ECO:0007669"/>
    <property type="project" value="TreeGrafter"/>
</dbReference>
<dbReference type="Pfam" id="PF00955">
    <property type="entry name" value="HCO3_cotransp"/>
    <property type="match status" value="1"/>
</dbReference>
<evidence type="ECO:0000256" key="2">
    <source>
        <dbReference type="ARBA" id="ARBA00010993"/>
    </source>
</evidence>
<evidence type="ECO:0000256" key="7">
    <source>
        <dbReference type="ARBA" id="ARBA00023065"/>
    </source>
</evidence>
<dbReference type="GO" id="GO:0016323">
    <property type="term" value="C:basolateral plasma membrane"/>
    <property type="evidence" value="ECO:0007669"/>
    <property type="project" value="TreeGrafter"/>
</dbReference>
<keyword evidence="8 9" id="KW-0472">Membrane</keyword>
<keyword evidence="12" id="KW-1185">Reference proteome</keyword>
<evidence type="ECO:0000256" key="9">
    <source>
        <dbReference type="SAM" id="Phobius"/>
    </source>
</evidence>